<dbReference type="EMBL" id="GG673648">
    <property type="protein sequence ID" value="EER15255.1"/>
    <property type="molecule type" value="Genomic_DNA"/>
</dbReference>
<dbReference type="Gene3D" id="1.10.472.80">
    <property type="entry name" value="Ypt/Rab-GAP domain of gyp1p, domain 3"/>
    <property type="match status" value="1"/>
</dbReference>
<evidence type="ECO:0000256" key="1">
    <source>
        <dbReference type="SAM" id="MobiDB-lite"/>
    </source>
</evidence>
<organism evidence="4">
    <name type="scientific">Perkinsus marinus (strain ATCC 50983 / TXsc)</name>
    <dbReference type="NCBI Taxonomy" id="423536"/>
    <lineage>
        <taxon>Eukaryota</taxon>
        <taxon>Sar</taxon>
        <taxon>Alveolata</taxon>
        <taxon>Perkinsozoa</taxon>
        <taxon>Perkinsea</taxon>
        <taxon>Perkinsida</taxon>
        <taxon>Perkinsidae</taxon>
        <taxon>Perkinsus</taxon>
    </lineage>
</organism>
<dbReference type="SUPFAM" id="SSF47923">
    <property type="entry name" value="Ypt/Rab-GAP domain of gyp1p"/>
    <property type="match status" value="2"/>
</dbReference>
<name>C5KJZ7_PERM5</name>
<feature type="domain" description="Rab-GAP TBC" evidence="2">
    <location>
        <begin position="197"/>
        <end position="299"/>
    </location>
</feature>
<dbReference type="Pfam" id="PF00566">
    <property type="entry name" value="RabGAP-TBC"/>
    <property type="match status" value="1"/>
</dbReference>
<evidence type="ECO:0000313" key="3">
    <source>
        <dbReference type="EMBL" id="EER15255.1"/>
    </source>
</evidence>
<proteinExistence type="predicted"/>
<dbReference type="InterPro" id="IPR035969">
    <property type="entry name" value="Rab-GAP_TBC_sf"/>
</dbReference>
<accession>C5KJZ7</accession>
<evidence type="ECO:0000259" key="2">
    <source>
        <dbReference type="Pfam" id="PF00566"/>
    </source>
</evidence>
<feature type="region of interest" description="Disordered" evidence="1">
    <location>
        <begin position="560"/>
        <end position="579"/>
    </location>
</feature>
<keyword evidence="4" id="KW-1185">Reference proteome</keyword>
<feature type="region of interest" description="Disordered" evidence="1">
    <location>
        <begin position="37"/>
        <end position="73"/>
    </location>
</feature>
<feature type="compositionally biased region" description="Basic and acidic residues" evidence="1">
    <location>
        <begin position="560"/>
        <end position="572"/>
    </location>
</feature>
<dbReference type="InParanoid" id="C5KJZ7"/>
<feature type="compositionally biased region" description="Basic and acidic residues" evidence="1">
    <location>
        <begin position="37"/>
        <end position="53"/>
    </location>
</feature>
<evidence type="ECO:0000313" key="4">
    <source>
        <dbReference type="Proteomes" id="UP000007800"/>
    </source>
</evidence>
<dbReference type="GeneID" id="9045983"/>
<dbReference type="InterPro" id="IPR000195">
    <property type="entry name" value="Rab-GAP-TBC_dom"/>
</dbReference>
<sequence>MAVILDKLKAIPDYLFGPDDPIDDTVNDNKVDTSLTVDKEEEHENVEKRRERAATQCSDRAQDSSVDSTSRSPSVVSADWNLVDLSGESLFKLIVDRHPLALMNQSLNDVDSKGVTKAVPSSGPWSLLPSADELNMLSQWEKVVAGRPLEELVRNLPSPDSVCKLTYPKALAMLDNEASLDSKIKHQIEMDLPRTADDETVYLVLAAFVEGINKDYYDKKNLRGFLRDITRLDELLGEHFPDVKQLLDRLEISRLWLCAEPMLCLWSKSLSMPPARLWDIFLLDGNDAVLAAMLASISLAYPKMEGCLIQEKPPIGQQNSKVDTPEREKVKALPMEVHQEMVVTTFKSTLRDMDVEDLARETVKWIQACRESRHKAREAQHKAAAEKKWLIMAGYGFGPVGFAWQSAELANSKEELRAAYADMETMRNDIAYLQEDLDRKLALEKKLLTERDGSKQKEEELMKLVRKMYGTDPAEAYVALLNTNEEMQNEMDAVIEERDDLCQEVEKLQKQVDDFQEQSSLPTPGGDEELLIPDSEEEKQKLEELSRKVERLQTENAELRRKVEDCEARDDGGSPEASRGVIQALAQENVELKRQLRSREVELSGLRADLQEHQNGSAGEDSTKATDRLRQELKELQQQHDELWTHLNKALEDKWDTEEELRALRNQVFQKFTTVAVDPQEAGQDSADPRQVEETIAEPLSESIVGKNDKKIVEAPSTATSSPVTQACHEGTLAARDMGSSVSGEL</sequence>
<gene>
    <name evidence="3" type="ORF">Pmar_PMAR006987</name>
</gene>
<reference evidence="3 4" key="1">
    <citation type="submission" date="2008-07" db="EMBL/GenBank/DDBJ databases">
        <authorList>
            <person name="El-Sayed N."/>
            <person name="Caler E."/>
            <person name="Inman J."/>
            <person name="Amedeo P."/>
            <person name="Hass B."/>
            <person name="Wortman J."/>
        </authorList>
    </citation>
    <scope>NUCLEOTIDE SEQUENCE [LARGE SCALE GENOMIC DNA]</scope>
    <source>
        <strain evidence="4">ATCC 50983 / TXsc</strain>
    </source>
</reference>
<protein>
    <recommendedName>
        <fullName evidence="2">Rab-GAP TBC domain-containing protein</fullName>
    </recommendedName>
</protein>
<dbReference type="RefSeq" id="XP_002783459.1">
    <property type="nucleotide sequence ID" value="XM_002783413.1"/>
</dbReference>
<feature type="region of interest" description="Disordered" evidence="1">
    <location>
        <begin position="514"/>
        <end position="533"/>
    </location>
</feature>
<dbReference type="Proteomes" id="UP000007800">
    <property type="component" value="Unassembled WGS sequence"/>
</dbReference>
<feature type="compositionally biased region" description="Low complexity" evidence="1">
    <location>
        <begin position="63"/>
        <end position="73"/>
    </location>
</feature>
<dbReference type="AlphaFoldDB" id="C5KJZ7"/>
<dbReference type="OrthoDB" id="294251at2759"/>